<protein>
    <recommendedName>
        <fullName evidence="5">Protein asteroid</fullName>
    </recommendedName>
</protein>
<evidence type="ECO:0000313" key="3">
    <source>
        <dbReference type="EMBL" id="KAK8400456.1"/>
    </source>
</evidence>
<name>A0AAW0UKR6_SCYPA</name>
<dbReference type="AlphaFoldDB" id="A0AAW0UKR6"/>
<accession>A0AAW0UKR6</accession>
<feature type="compositionally biased region" description="Basic and acidic residues" evidence="2">
    <location>
        <begin position="860"/>
        <end position="874"/>
    </location>
</feature>
<dbReference type="InterPro" id="IPR026832">
    <property type="entry name" value="Asteroid"/>
</dbReference>
<feature type="compositionally biased region" description="Acidic residues" evidence="2">
    <location>
        <begin position="474"/>
        <end position="489"/>
    </location>
</feature>
<feature type="region of interest" description="Disordered" evidence="2">
    <location>
        <begin position="474"/>
        <end position="493"/>
    </location>
</feature>
<organism evidence="3 4">
    <name type="scientific">Scylla paramamosain</name>
    <name type="common">Mud crab</name>
    <dbReference type="NCBI Taxonomy" id="85552"/>
    <lineage>
        <taxon>Eukaryota</taxon>
        <taxon>Metazoa</taxon>
        <taxon>Ecdysozoa</taxon>
        <taxon>Arthropoda</taxon>
        <taxon>Crustacea</taxon>
        <taxon>Multicrustacea</taxon>
        <taxon>Malacostraca</taxon>
        <taxon>Eumalacostraca</taxon>
        <taxon>Eucarida</taxon>
        <taxon>Decapoda</taxon>
        <taxon>Pleocyemata</taxon>
        <taxon>Brachyura</taxon>
        <taxon>Eubrachyura</taxon>
        <taxon>Portunoidea</taxon>
        <taxon>Portunidae</taxon>
        <taxon>Portuninae</taxon>
        <taxon>Scylla</taxon>
    </lineage>
</organism>
<sequence>MGIRGLSTYIHEHLHEVLVRHKLHQRKVVIDGNNLAHVLYFECTGINAAFGGDYDKYASFVEEFFKGLQVCEVYPIVIMDGGQPLDNKKMDTVRERVTNQIQTCLNISPSSQYRLKVFPCMGRDVFVSTLKKMGIVVLQTDFEADLEIAMLAKELGLTVLSNDSDFYMFNVPFVPLSSITYNKVSTGKRKRSNEMFSYINCNHFSQEKFCQVTGIDPAHLPILATLLGNDYLAFDHFKDFYSILEGENKRSRMTSRHNIIKNVLAWLSHKKDKTTEEILSIIVSHCSTKNLRKKMRASMRNYTDTDSNLINIVSENILKYALDSTGKPHHFSVENFEEKDCIFQNPSLSEMNDVGTSLFCKNGKTLPNWFVLAYRAHRIPHEVADIVTQEYFISPPQVEEKSFASAYLLVEPIVRTVYTMLWKSSQTSNWDQNHSSCDNAALNNYVQESSMSQSCGLEDPWAASKNYDSDVVVEEDSEESLYDEDEERNEENQLLNKEEINEAITNREEMQEKYRNSLIISENVRVINEVVDDCDLQVKSHKARKECLKWYLRKGSRMWIKKISLLSYENAKTLPSLNEVELLSVSEKRKVFYSILKSNLQSSSLDLPDDLQLIFGFIIFWYEESMSSLIDIHVLSVLVCMFMFYIIDGKVGRIRTRKAFEDEEKWKAQFAILKDDASYCCPGDNVEDTLAQVSQEECLLAGHRLFKFHHMDQKINDKYYNKKTVHAFSEYQACIYFVQLLNTLLGSPFPLLSVEYLWGGTFCYNVFYDLKKRKCPLNRVSEILGKGSCLEKLFLIFFRQLSEILNFKKYLGIICLESMKICEKEKPVESITVLVNNVTENIPKKKKKRRGGRRSNKKTTCSDKGKDSEKKEVSQEEEELLCLPDGTEEREEEVDLLDNFFAGLML</sequence>
<dbReference type="EMBL" id="JARAKH010000010">
    <property type="protein sequence ID" value="KAK8400455.1"/>
    <property type="molecule type" value="Genomic_DNA"/>
</dbReference>
<evidence type="ECO:0008006" key="5">
    <source>
        <dbReference type="Google" id="ProtNLM"/>
    </source>
</evidence>
<evidence type="ECO:0000256" key="1">
    <source>
        <dbReference type="ARBA" id="ARBA00007398"/>
    </source>
</evidence>
<comment type="caution">
    <text evidence="3">The sequence shown here is derived from an EMBL/GenBank/DDBJ whole genome shotgun (WGS) entry which is preliminary data.</text>
</comment>
<reference evidence="3 4" key="1">
    <citation type="submission" date="2023-03" db="EMBL/GenBank/DDBJ databases">
        <title>High-quality genome of Scylla paramamosain provides insights in environmental adaptation.</title>
        <authorList>
            <person name="Zhang L."/>
        </authorList>
    </citation>
    <scope>NUCLEOTIDE SEQUENCE [LARGE SCALE GENOMIC DNA]</scope>
    <source>
        <strain evidence="3">LZ_2023a</strain>
        <tissue evidence="3">Muscle</tissue>
    </source>
</reference>
<comment type="similarity">
    <text evidence="1">Belongs to the asteroid family.</text>
</comment>
<feature type="compositionally biased region" description="Acidic residues" evidence="2">
    <location>
        <begin position="875"/>
        <end position="888"/>
    </location>
</feature>
<evidence type="ECO:0000256" key="2">
    <source>
        <dbReference type="SAM" id="MobiDB-lite"/>
    </source>
</evidence>
<feature type="region of interest" description="Disordered" evidence="2">
    <location>
        <begin position="844"/>
        <end position="888"/>
    </location>
</feature>
<dbReference type="PANTHER" id="PTHR15665">
    <property type="entry name" value="ASTEROID PROTEIN"/>
    <property type="match status" value="1"/>
</dbReference>
<dbReference type="PANTHER" id="PTHR15665:SF1">
    <property type="entry name" value="PROTEIN ASTEROID HOMOLOG 1"/>
    <property type="match status" value="1"/>
</dbReference>
<dbReference type="Gene3D" id="3.40.50.1010">
    <property type="entry name" value="5'-nuclease"/>
    <property type="match status" value="1"/>
</dbReference>
<dbReference type="InterPro" id="IPR029060">
    <property type="entry name" value="PIN-like_dom_sf"/>
</dbReference>
<evidence type="ECO:0000313" key="4">
    <source>
        <dbReference type="Proteomes" id="UP001487740"/>
    </source>
</evidence>
<gene>
    <name evidence="3" type="ORF">O3P69_003248</name>
</gene>
<keyword evidence="4" id="KW-1185">Reference proteome</keyword>
<feature type="compositionally biased region" description="Basic residues" evidence="2">
    <location>
        <begin position="844"/>
        <end position="857"/>
    </location>
</feature>
<dbReference type="EMBL" id="JARAKH010000010">
    <property type="protein sequence ID" value="KAK8400456.1"/>
    <property type="molecule type" value="Genomic_DNA"/>
</dbReference>
<dbReference type="Proteomes" id="UP001487740">
    <property type="component" value="Unassembled WGS sequence"/>
</dbReference>
<dbReference type="SUPFAM" id="SSF88723">
    <property type="entry name" value="PIN domain-like"/>
    <property type="match status" value="1"/>
</dbReference>
<proteinExistence type="inferred from homology"/>